<dbReference type="GO" id="GO:0005829">
    <property type="term" value="C:cytosol"/>
    <property type="evidence" value="ECO:0007669"/>
    <property type="project" value="TreeGrafter"/>
</dbReference>
<dbReference type="SUPFAM" id="SSF51206">
    <property type="entry name" value="cAMP-binding domain-like"/>
    <property type="match status" value="1"/>
</dbReference>
<dbReference type="SMART" id="SM00419">
    <property type="entry name" value="HTH_CRP"/>
    <property type="match status" value="1"/>
</dbReference>
<dbReference type="Proteomes" id="UP000254777">
    <property type="component" value="Unassembled WGS sequence"/>
</dbReference>
<dbReference type="SMART" id="SM00100">
    <property type="entry name" value="cNMP"/>
    <property type="match status" value="1"/>
</dbReference>
<evidence type="ECO:0000256" key="1">
    <source>
        <dbReference type="ARBA" id="ARBA00023015"/>
    </source>
</evidence>
<dbReference type="GO" id="GO:0003677">
    <property type="term" value="F:DNA binding"/>
    <property type="evidence" value="ECO:0007669"/>
    <property type="project" value="UniProtKB-KW"/>
</dbReference>
<keyword evidence="1" id="KW-0805">Transcription regulation</keyword>
<sequence length="218" mass="25129">MANKSNLFFNMSESEIEKFLKDSDSFIKNFKSGEYIFNQGDIPEYTFIIEKGSVVVENIDSNGKKNIVNVFNSTGTVFGEVYMYLESEGYDYSSYVNEDSKILCIPKKSLIVSGELNDLNLKIVNNMLKILANKSFFLNQKLLMMGAVTLREKLIKYILNHSQENELVLTLTRQEMGNYLGVPRPSVSRELMNMKKENLIEIDKNKIIFNREKLENLI</sequence>
<dbReference type="CDD" id="cd00038">
    <property type="entry name" value="CAP_ED"/>
    <property type="match status" value="1"/>
</dbReference>
<evidence type="ECO:0000313" key="6">
    <source>
        <dbReference type="EMBL" id="SUB75849.1"/>
    </source>
</evidence>
<dbReference type="Pfam" id="PF13545">
    <property type="entry name" value="HTH_Crp_2"/>
    <property type="match status" value="1"/>
</dbReference>
<dbReference type="InterPro" id="IPR014710">
    <property type="entry name" value="RmlC-like_jellyroll"/>
</dbReference>
<dbReference type="EMBL" id="UGTH01000001">
    <property type="protein sequence ID" value="SUB75849.1"/>
    <property type="molecule type" value="Genomic_DNA"/>
</dbReference>
<evidence type="ECO:0000259" key="4">
    <source>
        <dbReference type="PROSITE" id="PS50042"/>
    </source>
</evidence>
<evidence type="ECO:0000256" key="2">
    <source>
        <dbReference type="ARBA" id="ARBA00023125"/>
    </source>
</evidence>
<dbReference type="PROSITE" id="PS51063">
    <property type="entry name" value="HTH_CRP_2"/>
    <property type="match status" value="1"/>
</dbReference>
<dbReference type="Pfam" id="PF00027">
    <property type="entry name" value="cNMP_binding"/>
    <property type="match status" value="1"/>
</dbReference>
<dbReference type="PANTHER" id="PTHR24567">
    <property type="entry name" value="CRP FAMILY TRANSCRIPTIONAL REGULATORY PROTEIN"/>
    <property type="match status" value="1"/>
</dbReference>
<dbReference type="Gene3D" id="2.60.120.10">
    <property type="entry name" value="Jelly Rolls"/>
    <property type="match status" value="1"/>
</dbReference>
<name>A0A379DDA6_9FIRM</name>
<dbReference type="AlphaFoldDB" id="A0A379DDA6"/>
<dbReference type="InterPro" id="IPR000595">
    <property type="entry name" value="cNMP-bd_dom"/>
</dbReference>
<feature type="domain" description="Cyclic nucleotide-binding" evidence="4">
    <location>
        <begin position="7"/>
        <end position="110"/>
    </location>
</feature>
<dbReference type="InterPro" id="IPR036390">
    <property type="entry name" value="WH_DNA-bd_sf"/>
</dbReference>
<keyword evidence="2" id="KW-0238">DNA-binding</keyword>
<proteinExistence type="predicted"/>
<reference evidence="6 7" key="1">
    <citation type="submission" date="2018-06" db="EMBL/GenBank/DDBJ databases">
        <authorList>
            <consortium name="Pathogen Informatics"/>
            <person name="Doyle S."/>
        </authorList>
    </citation>
    <scope>NUCLEOTIDE SEQUENCE [LARGE SCALE GENOMIC DNA]</scope>
    <source>
        <strain evidence="6 7">NCTC11088</strain>
    </source>
</reference>
<dbReference type="InterPro" id="IPR018490">
    <property type="entry name" value="cNMP-bd_dom_sf"/>
</dbReference>
<evidence type="ECO:0000259" key="5">
    <source>
        <dbReference type="PROSITE" id="PS51063"/>
    </source>
</evidence>
<evidence type="ECO:0000313" key="7">
    <source>
        <dbReference type="Proteomes" id="UP000254777"/>
    </source>
</evidence>
<feature type="domain" description="HTH crp-type" evidence="5">
    <location>
        <begin position="148"/>
        <end position="213"/>
    </location>
</feature>
<dbReference type="RefSeq" id="WP_004821213.1">
    <property type="nucleotide sequence ID" value="NZ_UGTH01000001.1"/>
</dbReference>
<dbReference type="SUPFAM" id="SSF46785">
    <property type="entry name" value="Winged helix' DNA-binding domain"/>
    <property type="match status" value="1"/>
</dbReference>
<protein>
    <submittedName>
        <fullName evidence="6">cAMP regulatory protein</fullName>
    </submittedName>
</protein>
<gene>
    <name evidence="6" type="primary">crp</name>
    <name evidence="6" type="ORF">NCTC11088_01653</name>
</gene>
<dbReference type="InterPro" id="IPR050397">
    <property type="entry name" value="Env_Response_Regulators"/>
</dbReference>
<dbReference type="PANTHER" id="PTHR24567:SF58">
    <property type="entry name" value="CYCLIC AMP-BINDING REGULATORY PROTEIN"/>
    <property type="match status" value="1"/>
</dbReference>
<dbReference type="PRINTS" id="PR00034">
    <property type="entry name" value="HTHCRP"/>
</dbReference>
<keyword evidence="3" id="KW-0804">Transcription</keyword>
<evidence type="ECO:0000256" key="3">
    <source>
        <dbReference type="ARBA" id="ARBA00023163"/>
    </source>
</evidence>
<organism evidence="6 7">
    <name type="scientific">Peptoniphilus indolicus</name>
    <dbReference type="NCBI Taxonomy" id="33030"/>
    <lineage>
        <taxon>Bacteria</taxon>
        <taxon>Bacillati</taxon>
        <taxon>Bacillota</taxon>
        <taxon>Tissierellia</taxon>
        <taxon>Tissierellales</taxon>
        <taxon>Peptoniphilaceae</taxon>
        <taxon>Peptoniphilus</taxon>
    </lineage>
</organism>
<dbReference type="PROSITE" id="PS50042">
    <property type="entry name" value="CNMP_BINDING_3"/>
    <property type="match status" value="1"/>
</dbReference>
<dbReference type="GO" id="GO:0003700">
    <property type="term" value="F:DNA-binding transcription factor activity"/>
    <property type="evidence" value="ECO:0007669"/>
    <property type="project" value="TreeGrafter"/>
</dbReference>
<dbReference type="InterPro" id="IPR012318">
    <property type="entry name" value="HTH_CRP"/>
</dbReference>
<accession>A0A379DDA6</accession>